<dbReference type="EMBL" id="AFQF01002716">
    <property type="protein sequence ID" value="EGU79082.1"/>
    <property type="molecule type" value="Genomic_DNA"/>
</dbReference>
<evidence type="ECO:0000256" key="7">
    <source>
        <dbReference type="ARBA" id="ARBA00047899"/>
    </source>
</evidence>
<dbReference type="PANTHER" id="PTHR24419:SF18">
    <property type="entry name" value="SERINE_THREONINE-PROTEIN KINASE HASPIN"/>
    <property type="match status" value="1"/>
</dbReference>
<evidence type="ECO:0000256" key="8">
    <source>
        <dbReference type="ARBA" id="ARBA00048679"/>
    </source>
</evidence>
<feature type="compositionally biased region" description="Basic and acidic residues" evidence="9">
    <location>
        <begin position="138"/>
        <end position="154"/>
    </location>
</feature>
<dbReference type="Gene3D" id="3.30.200.20">
    <property type="entry name" value="Phosphorylase Kinase, domain 1"/>
    <property type="match status" value="1"/>
</dbReference>
<dbReference type="OrthoDB" id="21018at2759"/>
<dbReference type="STRING" id="660025.F9FVJ0"/>
<proteinExistence type="predicted"/>
<keyword evidence="4" id="KW-0547">Nucleotide-binding</keyword>
<evidence type="ECO:0000256" key="9">
    <source>
        <dbReference type="SAM" id="MobiDB-lite"/>
    </source>
</evidence>
<dbReference type="GO" id="GO:0005737">
    <property type="term" value="C:cytoplasm"/>
    <property type="evidence" value="ECO:0007669"/>
    <property type="project" value="TreeGrafter"/>
</dbReference>
<evidence type="ECO:0000256" key="3">
    <source>
        <dbReference type="ARBA" id="ARBA00022679"/>
    </source>
</evidence>
<evidence type="ECO:0000313" key="11">
    <source>
        <dbReference type="EMBL" id="EGU79082.1"/>
    </source>
</evidence>
<dbReference type="SUPFAM" id="SSF56112">
    <property type="entry name" value="Protein kinase-like (PK-like)"/>
    <property type="match status" value="1"/>
</dbReference>
<comment type="caution">
    <text evidence="11">The sequence shown here is derived from an EMBL/GenBank/DDBJ whole genome shotgun (WGS) entry which is preliminary data.</text>
</comment>
<dbReference type="Gene3D" id="1.10.510.10">
    <property type="entry name" value="Transferase(Phosphotransferase) domain 1"/>
    <property type="match status" value="1"/>
</dbReference>
<dbReference type="InterPro" id="IPR011009">
    <property type="entry name" value="Kinase-like_dom_sf"/>
</dbReference>
<evidence type="ECO:0000256" key="6">
    <source>
        <dbReference type="ARBA" id="ARBA00022840"/>
    </source>
</evidence>
<dbReference type="SMART" id="SM01331">
    <property type="entry name" value="DUF3635"/>
    <property type="match status" value="1"/>
</dbReference>
<dbReference type="PANTHER" id="PTHR24419">
    <property type="entry name" value="INTERLEUKIN-1 RECEPTOR-ASSOCIATED KINASE"/>
    <property type="match status" value="1"/>
</dbReference>
<dbReference type="Pfam" id="PF12330">
    <property type="entry name" value="Haspin_kinase"/>
    <property type="match status" value="1"/>
</dbReference>
<evidence type="ECO:0000259" key="10">
    <source>
        <dbReference type="SMART" id="SM01331"/>
    </source>
</evidence>
<dbReference type="GO" id="GO:0005634">
    <property type="term" value="C:nucleus"/>
    <property type="evidence" value="ECO:0007669"/>
    <property type="project" value="TreeGrafter"/>
</dbReference>
<protein>
    <recommendedName>
        <fullName evidence="1">non-specific serine/threonine protein kinase</fullName>
        <ecNumber evidence="1">2.7.11.1</ecNumber>
    </recommendedName>
</protein>
<feature type="region of interest" description="Disordered" evidence="9">
    <location>
        <begin position="138"/>
        <end position="163"/>
    </location>
</feature>
<evidence type="ECO:0000256" key="5">
    <source>
        <dbReference type="ARBA" id="ARBA00022777"/>
    </source>
</evidence>
<dbReference type="EC" id="2.7.11.1" evidence="1"/>
<dbReference type="InterPro" id="IPR024604">
    <property type="entry name" value="GSG2_C"/>
</dbReference>
<accession>F9FVJ0</accession>
<evidence type="ECO:0000256" key="1">
    <source>
        <dbReference type="ARBA" id="ARBA00012513"/>
    </source>
</evidence>
<keyword evidence="2" id="KW-0723">Serine/threonine-protein kinase</keyword>
<keyword evidence="3" id="KW-0808">Transferase</keyword>
<reference evidence="11" key="1">
    <citation type="journal article" date="2012" name="Mol. Plant Microbe Interact.">
        <title>A highly conserved effector in Fusarium oxysporum is required for full virulence on Arabidopsis.</title>
        <authorList>
            <person name="Thatcher L.F."/>
            <person name="Gardiner D.M."/>
            <person name="Kazan K."/>
            <person name="Manners J."/>
        </authorList>
    </citation>
    <scope>NUCLEOTIDE SEQUENCE [LARGE SCALE GENOMIC DNA]</scope>
    <source>
        <strain evidence="11">Fo5176</strain>
    </source>
</reference>
<name>F9FVJ0_FUSOF</name>
<gene>
    <name evidence="11" type="ORF">FOXB_10421</name>
</gene>
<dbReference type="GO" id="GO:0035556">
    <property type="term" value="P:intracellular signal transduction"/>
    <property type="evidence" value="ECO:0007669"/>
    <property type="project" value="TreeGrafter"/>
</dbReference>
<dbReference type="GO" id="GO:0005524">
    <property type="term" value="F:ATP binding"/>
    <property type="evidence" value="ECO:0007669"/>
    <property type="project" value="UniProtKB-KW"/>
</dbReference>
<evidence type="ECO:0000256" key="2">
    <source>
        <dbReference type="ARBA" id="ARBA00022527"/>
    </source>
</evidence>
<keyword evidence="6" id="KW-0067">ATP-binding</keyword>
<comment type="catalytic activity">
    <reaction evidence="7">
        <text>L-threonyl-[protein] + ATP = O-phospho-L-threonyl-[protein] + ADP + H(+)</text>
        <dbReference type="Rhea" id="RHEA:46608"/>
        <dbReference type="Rhea" id="RHEA-COMP:11060"/>
        <dbReference type="Rhea" id="RHEA-COMP:11605"/>
        <dbReference type="ChEBI" id="CHEBI:15378"/>
        <dbReference type="ChEBI" id="CHEBI:30013"/>
        <dbReference type="ChEBI" id="CHEBI:30616"/>
        <dbReference type="ChEBI" id="CHEBI:61977"/>
        <dbReference type="ChEBI" id="CHEBI:456216"/>
        <dbReference type="EC" id="2.7.11.1"/>
    </reaction>
</comment>
<feature type="domain" description="Serine/threonine-protein kinase haspin C-terminal" evidence="10">
    <location>
        <begin position="431"/>
        <end position="538"/>
    </location>
</feature>
<dbReference type="GO" id="GO:0000278">
    <property type="term" value="P:mitotic cell cycle"/>
    <property type="evidence" value="ECO:0007669"/>
    <property type="project" value="TreeGrafter"/>
</dbReference>
<comment type="catalytic activity">
    <reaction evidence="8">
        <text>L-seryl-[protein] + ATP = O-phospho-L-seryl-[protein] + ADP + H(+)</text>
        <dbReference type="Rhea" id="RHEA:17989"/>
        <dbReference type="Rhea" id="RHEA-COMP:9863"/>
        <dbReference type="Rhea" id="RHEA-COMP:11604"/>
        <dbReference type="ChEBI" id="CHEBI:15378"/>
        <dbReference type="ChEBI" id="CHEBI:29999"/>
        <dbReference type="ChEBI" id="CHEBI:30616"/>
        <dbReference type="ChEBI" id="CHEBI:83421"/>
        <dbReference type="ChEBI" id="CHEBI:456216"/>
        <dbReference type="EC" id="2.7.11.1"/>
    </reaction>
</comment>
<organism evidence="11">
    <name type="scientific">Fusarium oxysporum (strain Fo5176)</name>
    <name type="common">Fusarium vascular wilt</name>
    <dbReference type="NCBI Taxonomy" id="660025"/>
    <lineage>
        <taxon>Eukaryota</taxon>
        <taxon>Fungi</taxon>
        <taxon>Dikarya</taxon>
        <taxon>Ascomycota</taxon>
        <taxon>Pezizomycotina</taxon>
        <taxon>Sordariomycetes</taxon>
        <taxon>Hypocreomycetidae</taxon>
        <taxon>Hypocreales</taxon>
        <taxon>Nectriaceae</taxon>
        <taxon>Fusarium</taxon>
        <taxon>Fusarium oxysporum species complex</taxon>
    </lineage>
</organism>
<dbReference type="GO" id="GO:0072354">
    <property type="term" value="F:histone H3T3 kinase activity"/>
    <property type="evidence" value="ECO:0007669"/>
    <property type="project" value="TreeGrafter"/>
</dbReference>
<dbReference type="PaxDb" id="5507-FOXG_02085P0"/>
<sequence>MPPSAHKPGPQLRRRVHSFMPGYIHRETHLPSPFTSSPRRIQLVRTEMTRSTAVKKYGKPAKRSKAERLFAELPQSPVRPQQEPNRKKDSISLITNKVSSLHLNEKSAPKTKAKLPKKTIESVQEKISEVINIKEDTTLKVPEKRGTPEAKEPSSDPPVDENDSVDFSRLLEAQIASEAAAQQTQLRTLTWEDVCPPGDRINKIAEASYAEVYRVTNERGTSIIKVIRLPSPIKPQTKAQIRSGLVDEEPHPEEDVQGELQISEWLADIPGFVVYKERYVVQGKTTRQLLETHQSFQKKMKRQDPDRAQFYPSPSRYLDDTRFLVVELGDAGTSLEDWKLTSESQLWDIFFLQAIALARAEDLVMFEHRDLHEGNLCIRQVKPPRDIGPPSAGFFGFSGLDITILDYGLSRGEDLSIEDAKPVAFDLERDLSLFTSTHAAQCKVYRQMRSFLLRADRTCLPPEAHDTPYAEGIDGQLSWDTYAPYSNVLWLAYLYEYLISHFKGDKKELARFRKETREMWNYLDPDAGDELPCFSCAADVVCFAVEAGWVRQEQLNGVDESLIEREDSIIGVRDDIKDVKQESAPARRSTRRQ</sequence>
<feature type="region of interest" description="Disordered" evidence="9">
    <location>
        <begin position="49"/>
        <end position="91"/>
    </location>
</feature>
<dbReference type="AlphaFoldDB" id="F9FVJ0"/>
<evidence type="ECO:0000256" key="4">
    <source>
        <dbReference type="ARBA" id="ARBA00022741"/>
    </source>
</evidence>
<keyword evidence="5" id="KW-0418">Kinase</keyword>